<evidence type="ECO:0000256" key="1">
    <source>
        <dbReference type="ARBA" id="ARBA00005791"/>
    </source>
</evidence>
<name>A0ABT9MG05_9DEIO</name>
<keyword evidence="4" id="KW-1015">Disulfide bond</keyword>
<proteinExistence type="inferred from homology"/>
<keyword evidence="3" id="KW-0560">Oxidoreductase</keyword>
<accession>A0ABT9MG05</accession>
<keyword evidence="2" id="KW-0732">Signal</keyword>
<gene>
    <name evidence="7" type="ORF">QO006_002976</name>
</gene>
<comment type="caution">
    <text evidence="7">The sequence shown here is derived from an EMBL/GenBank/DDBJ whole genome shotgun (WGS) entry which is preliminary data.</text>
</comment>
<evidence type="ECO:0000259" key="6">
    <source>
        <dbReference type="PROSITE" id="PS51352"/>
    </source>
</evidence>
<evidence type="ECO:0000256" key="5">
    <source>
        <dbReference type="ARBA" id="ARBA00023284"/>
    </source>
</evidence>
<dbReference type="InterPro" id="IPR013766">
    <property type="entry name" value="Thioredoxin_domain"/>
</dbReference>
<evidence type="ECO:0000256" key="2">
    <source>
        <dbReference type="ARBA" id="ARBA00022729"/>
    </source>
</evidence>
<comment type="similarity">
    <text evidence="1">Belongs to the thioredoxin family. DsbA subfamily.</text>
</comment>
<feature type="domain" description="Thioredoxin" evidence="6">
    <location>
        <begin position="33"/>
        <end position="218"/>
    </location>
</feature>
<evidence type="ECO:0000256" key="3">
    <source>
        <dbReference type="ARBA" id="ARBA00023002"/>
    </source>
</evidence>
<keyword evidence="7" id="KW-0413">Isomerase</keyword>
<dbReference type="Gene3D" id="3.40.30.10">
    <property type="entry name" value="Glutaredoxin"/>
    <property type="match status" value="1"/>
</dbReference>
<dbReference type="Proteomes" id="UP001232163">
    <property type="component" value="Unassembled WGS sequence"/>
</dbReference>
<evidence type="ECO:0000313" key="7">
    <source>
        <dbReference type="EMBL" id="MDP9765525.1"/>
    </source>
</evidence>
<dbReference type="EMBL" id="JAURUR010000012">
    <property type="protein sequence ID" value="MDP9765525.1"/>
    <property type="molecule type" value="Genomic_DNA"/>
</dbReference>
<keyword evidence="8" id="KW-1185">Reference proteome</keyword>
<dbReference type="GO" id="GO:0016853">
    <property type="term" value="F:isomerase activity"/>
    <property type="evidence" value="ECO:0007669"/>
    <property type="project" value="UniProtKB-KW"/>
</dbReference>
<dbReference type="PANTHER" id="PTHR13887">
    <property type="entry name" value="GLUTATHIONE S-TRANSFERASE KAPPA"/>
    <property type="match status" value="1"/>
</dbReference>
<dbReference type="InterPro" id="IPR012336">
    <property type="entry name" value="Thioredoxin-like_fold"/>
</dbReference>
<keyword evidence="5" id="KW-0676">Redox-active center</keyword>
<sequence length="218" mass="24115">MTRRTTKLPIILAALAALIALAAILFLSARQRTTVTGPLPEDAAQRLVRPDSPVLGAEDAPVTVVEFFDPECEACRAVEPDVMALLDKYDGKVRLVARYFPLHANSVAAAGLIEAAAQEEEWKRWRAREYLFTKQPEWGEQQTSQADLFLRYAEDLGLDVEHARKVMDSAEVRDRVERDRQDGVALGVSGTPTFFVNGEPLKELSMPALEAAIEQALP</sequence>
<dbReference type="Pfam" id="PF13462">
    <property type="entry name" value="Thioredoxin_4"/>
    <property type="match status" value="1"/>
</dbReference>
<dbReference type="PROSITE" id="PS51352">
    <property type="entry name" value="THIOREDOXIN_2"/>
    <property type="match status" value="1"/>
</dbReference>
<dbReference type="InterPro" id="IPR036249">
    <property type="entry name" value="Thioredoxin-like_sf"/>
</dbReference>
<protein>
    <submittedName>
        <fullName evidence="7">Protein-disulfide isomerase</fullName>
    </submittedName>
</protein>
<dbReference type="SUPFAM" id="SSF52833">
    <property type="entry name" value="Thioredoxin-like"/>
    <property type="match status" value="1"/>
</dbReference>
<reference evidence="7 8" key="1">
    <citation type="submission" date="2023-07" db="EMBL/GenBank/DDBJ databases">
        <title>Genomic Encyclopedia of Type Strains, Phase IV (KMG-IV): sequencing the most valuable type-strain genomes for metagenomic binning, comparative biology and taxonomic classification.</title>
        <authorList>
            <person name="Goeker M."/>
        </authorList>
    </citation>
    <scope>NUCLEOTIDE SEQUENCE [LARGE SCALE GENOMIC DNA]</scope>
    <source>
        <strain evidence="7 8">NIO-1023</strain>
    </source>
</reference>
<organism evidence="7 8">
    <name type="scientific">Deinococcus enclensis</name>
    <dbReference type="NCBI Taxonomy" id="1049582"/>
    <lineage>
        <taxon>Bacteria</taxon>
        <taxon>Thermotogati</taxon>
        <taxon>Deinococcota</taxon>
        <taxon>Deinococci</taxon>
        <taxon>Deinococcales</taxon>
        <taxon>Deinococcaceae</taxon>
        <taxon>Deinococcus</taxon>
    </lineage>
</organism>
<dbReference type="RefSeq" id="WP_307467681.1">
    <property type="nucleotide sequence ID" value="NZ_JAURUR010000012.1"/>
</dbReference>
<dbReference type="PANTHER" id="PTHR13887:SF14">
    <property type="entry name" value="DISULFIDE BOND FORMATION PROTEIN D"/>
    <property type="match status" value="1"/>
</dbReference>
<evidence type="ECO:0000256" key="4">
    <source>
        <dbReference type="ARBA" id="ARBA00023157"/>
    </source>
</evidence>
<evidence type="ECO:0000313" key="8">
    <source>
        <dbReference type="Proteomes" id="UP001232163"/>
    </source>
</evidence>